<keyword evidence="6" id="KW-1185">Reference proteome</keyword>
<comment type="caution">
    <text evidence="5">The sequence shown here is derived from an EMBL/GenBank/DDBJ whole genome shotgun (WGS) entry which is preliminary data.</text>
</comment>
<dbReference type="OrthoDB" id="433924at2759"/>
<organism evidence="5 6">
    <name type="scientific">Basidiobolus meristosporus CBS 931.73</name>
    <dbReference type="NCBI Taxonomy" id="1314790"/>
    <lineage>
        <taxon>Eukaryota</taxon>
        <taxon>Fungi</taxon>
        <taxon>Fungi incertae sedis</taxon>
        <taxon>Zoopagomycota</taxon>
        <taxon>Entomophthoromycotina</taxon>
        <taxon>Basidiobolomycetes</taxon>
        <taxon>Basidiobolales</taxon>
        <taxon>Basidiobolaceae</taxon>
        <taxon>Basidiobolus</taxon>
    </lineage>
</organism>
<dbReference type="InterPro" id="IPR016197">
    <property type="entry name" value="Chromo-like_dom_sf"/>
</dbReference>
<dbReference type="InterPro" id="IPR023780">
    <property type="entry name" value="Chromo_domain"/>
</dbReference>
<dbReference type="SMART" id="SM00298">
    <property type="entry name" value="CHROMO"/>
    <property type="match status" value="1"/>
</dbReference>
<keyword evidence="2" id="KW-0539">Nucleus</keyword>
<evidence type="ECO:0000256" key="1">
    <source>
        <dbReference type="ARBA" id="ARBA00004123"/>
    </source>
</evidence>
<reference evidence="5 6" key="1">
    <citation type="submission" date="2016-07" db="EMBL/GenBank/DDBJ databases">
        <title>Pervasive Adenine N6-methylation of Active Genes in Fungi.</title>
        <authorList>
            <consortium name="DOE Joint Genome Institute"/>
            <person name="Mondo S.J."/>
            <person name="Dannebaum R.O."/>
            <person name="Kuo R.C."/>
            <person name="Labutti K."/>
            <person name="Haridas S."/>
            <person name="Kuo A."/>
            <person name="Salamov A."/>
            <person name="Ahrendt S.R."/>
            <person name="Lipzen A."/>
            <person name="Sullivan W."/>
            <person name="Andreopoulos W.B."/>
            <person name="Clum A."/>
            <person name="Lindquist E."/>
            <person name="Daum C."/>
            <person name="Ramamoorthy G.K."/>
            <person name="Gryganskyi A."/>
            <person name="Culley D."/>
            <person name="Magnuson J.K."/>
            <person name="James T.Y."/>
            <person name="O'Malley M.A."/>
            <person name="Stajich J.E."/>
            <person name="Spatafora J.W."/>
            <person name="Visel A."/>
            <person name="Grigoriev I.V."/>
        </authorList>
    </citation>
    <scope>NUCLEOTIDE SEQUENCE [LARGE SCALE GENOMIC DNA]</scope>
    <source>
        <strain evidence="5 6">CBS 931.73</strain>
    </source>
</reference>
<evidence type="ECO:0000259" key="4">
    <source>
        <dbReference type="PROSITE" id="PS50013"/>
    </source>
</evidence>
<gene>
    <name evidence="5" type="ORF">K493DRAFT_362723</name>
</gene>
<dbReference type="PRINTS" id="PR00504">
    <property type="entry name" value="CHROMODOMAIN"/>
</dbReference>
<dbReference type="Proteomes" id="UP000193498">
    <property type="component" value="Unassembled WGS sequence"/>
</dbReference>
<feature type="compositionally biased region" description="Basic and acidic residues" evidence="3">
    <location>
        <begin position="1"/>
        <end position="15"/>
    </location>
</feature>
<dbReference type="InParanoid" id="A0A1Y1WZY5"/>
<dbReference type="InterPro" id="IPR023779">
    <property type="entry name" value="Chromodomain_CS"/>
</dbReference>
<dbReference type="InterPro" id="IPR008251">
    <property type="entry name" value="Chromo_shadow_dom"/>
</dbReference>
<dbReference type="Pfam" id="PF01393">
    <property type="entry name" value="Chromo_shadow"/>
    <property type="match status" value="1"/>
</dbReference>
<evidence type="ECO:0000256" key="3">
    <source>
        <dbReference type="SAM" id="MobiDB-lite"/>
    </source>
</evidence>
<feature type="region of interest" description="Disordered" evidence="3">
    <location>
        <begin position="1"/>
        <end position="89"/>
    </location>
</feature>
<dbReference type="SUPFAM" id="SSF54160">
    <property type="entry name" value="Chromo domain-like"/>
    <property type="match status" value="2"/>
</dbReference>
<dbReference type="SMART" id="SM00300">
    <property type="entry name" value="ChSh"/>
    <property type="match status" value="1"/>
</dbReference>
<feature type="region of interest" description="Disordered" evidence="3">
    <location>
        <begin position="140"/>
        <end position="189"/>
    </location>
</feature>
<evidence type="ECO:0000313" key="6">
    <source>
        <dbReference type="Proteomes" id="UP000193498"/>
    </source>
</evidence>
<dbReference type="EMBL" id="MCFE01000795">
    <property type="protein sequence ID" value="ORX79111.1"/>
    <property type="molecule type" value="Genomic_DNA"/>
</dbReference>
<dbReference type="FunCoup" id="A0A1Y1WZY5">
    <property type="interactions" value="20"/>
</dbReference>
<dbReference type="InterPro" id="IPR000953">
    <property type="entry name" value="Chromo/chromo_shadow_dom"/>
</dbReference>
<proteinExistence type="predicted"/>
<feature type="compositionally biased region" description="Acidic residues" evidence="3">
    <location>
        <begin position="16"/>
        <end position="87"/>
    </location>
</feature>
<dbReference type="InterPro" id="IPR051219">
    <property type="entry name" value="Heterochromatin_chromo-domain"/>
</dbReference>
<dbReference type="Gene3D" id="2.40.50.40">
    <property type="match status" value="2"/>
</dbReference>
<evidence type="ECO:0000256" key="2">
    <source>
        <dbReference type="ARBA" id="ARBA00023242"/>
    </source>
</evidence>
<dbReference type="InterPro" id="IPR017984">
    <property type="entry name" value="Chromo_dom_subgr"/>
</dbReference>
<evidence type="ECO:0000313" key="5">
    <source>
        <dbReference type="EMBL" id="ORX79111.1"/>
    </source>
</evidence>
<accession>A0A1Y1WZY5</accession>
<dbReference type="Pfam" id="PF00385">
    <property type="entry name" value="Chromo"/>
    <property type="match status" value="1"/>
</dbReference>
<sequence>MSSAKDQQEDMKLQENEEVEEQISQEENDTEEGEKEEEENMEMAEEDTEKAEEVAEEDMEEAEEVVEEEEEAIEENSEEEEEEEEEAKAEVYVVEKVVNHRKRKGKTQYLLKWKGYPEEENTWEDEENLFCHELIEKYLKSKETPKKTRTPKSKVRSNKRRRTESSDEESVAPQEQSADEEDSEDWESLVKEVETVERDESDQLKVYLIWNNGKRTVHDAEDANKRCPQKVIAFYEAHLRFKAA</sequence>
<feature type="compositionally biased region" description="Acidic residues" evidence="3">
    <location>
        <begin position="177"/>
        <end position="187"/>
    </location>
</feature>
<dbReference type="GO" id="GO:0005634">
    <property type="term" value="C:nucleus"/>
    <property type="evidence" value="ECO:0007669"/>
    <property type="project" value="UniProtKB-SubCell"/>
</dbReference>
<dbReference type="AlphaFoldDB" id="A0A1Y1WZY5"/>
<dbReference type="GO" id="GO:0000792">
    <property type="term" value="C:heterochromatin"/>
    <property type="evidence" value="ECO:0007669"/>
    <property type="project" value="UniProtKB-ARBA"/>
</dbReference>
<dbReference type="PROSITE" id="PS50013">
    <property type="entry name" value="CHROMO_2"/>
    <property type="match status" value="1"/>
</dbReference>
<dbReference type="STRING" id="1314790.A0A1Y1WZY5"/>
<dbReference type="PROSITE" id="PS00598">
    <property type="entry name" value="CHROMO_1"/>
    <property type="match status" value="1"/>
</dbReference>
<name>A0A1Y1WZY5_9FUNG</name>
<protein>
    <submittedName>
        <fullName evidence="5">Chromo-domain-containing protein</fullName>
    </submittedName>
</protein>
<comment type="subcellular location">
    <subcellularLocation>
        <location evidence="1">Nucleus</location>
    </subcellularLocation>
</comment>
<feature type="compositionally biased region" description="Basic residues" evidence="3">
    <location>
        <begin position="147"/>
        <end position="162"/>
    </location>
</feature>
<feature type="domain" description="Chromo" evidence="4">
    <location>
        <begin position="92"/>
        <end position="150"/>
    </location>
</feature>
<dbReference type="PANTHER" id="PTHR22812">
    <property type="entry name" value="CHROMOBOX PROTEIN"/>
    <property type="match status" value="1"/>
</dbReference>